<sequence>MPFSADATNGVNGISNHGHDYLRAVTGVTASSFPTEEERIKALQATYEVIAKLENPKDTYIRTHLNQSAIVAGVKVIKDLNLMPKWKEQGFVPMTCGELACLGGRCDPQLLLGKFKPNQFFMELANPDFNTLTNFYYMICHHAYGIMPDYLAEQGHKNPSDPMDTILRKSTGHSGDLWSYLTENPKVGEVFNIVQKTSTNTEPPWMDMYPHRNLVDGSDPNLPLLVDVGGGIGHDLLRFYKAYPNEGSRLYLEDLQPVLIDAKANALVPDTVKKVAYSFFEPQPVKHARAYYLHHILHDWPDHEALKILETQKSAMKPGYSRLLIHDQVLDDEKSQISTTSYDIAMMVFLAGMERTEKQWLALLETAGLRVIKFWKKPPDHFSVIEVEVPVA</sequence>
<gene>
    <name evidence="5" type="ORF">CORC01_05610</name>
</gene>
<dbReference type="InterPro" id="IPR016461">
    <property type="entry name" value="COMT-like"/>
</dbReference>
<evidence type="ECO:0000256" key="3">
    <source>
        <dbReference type="ARBA" id="ARBA00022691"/>
    </source>
</evidence>
<dbReference type="InterPro" id="IPR029063">
    <property type="entry name" value="SAM-dependent_MTases_sf"/>
</dbReference>
<dbReference type="SUPFAM" id="SSF53335">
    <property type="entry name" value="S-adenosyl-L-methionine-dependent methyltransferases"/>
    <property type="match status" value="1"/>
</dbReference>
<dbReference type="GeneID" id="34558762"/>
<reference evidence="5 6" key="1">
    <citation type="submission" date="2016-09" db="EMBL/GenBank/DDBJ databases">
        <authorList>
            <person name="Capua I."/>
            <person name="De Benedictis P."/>
            <person name="Joannis T."/>
            <person name="Lombin L.H."/>
            <person name="Cattoli G."/>
        </authorList>
    </citation>
    <scope>NUCLEOTIDE SEQUENCE [LARGE SCALE GENOMIC DNA]</scope>
    <source>
        <strain evidence="5 6">IMI 309357</strain>
    </source>
</reference>
<proteinExistence type="predicted"/>
<keyword evidence="6" id="KW-1185">Reference proteome</keyword>
<dbReference type="InterPro" id="IPR001077">
    <property type="entry name" value="COMT_C"/>
</dbReference>
<name>A0A1G4BCM7_9PEZI</name>
<dbReference type="PROSITE" id="PS51683">
    <property type="entry name" value="SAM_OMT_II"/>
    <property type="match status" value="1"/>
</dbReference>
<accession>A0A1G4BCM7</accession>
<keyword evidence="2" id="KW-0808">Transferase</keyword>
<dbReference type="GO" id="GO:0032259">
    <property type="term" value="P:methylation"/>
    <property type="evidence" value="ECO:0007669"/>
    <property type="project" value="UniProtKB-KW"/>
</dbReference>
<organism evidence="5 6">
    <name type="scientific">Colletotrichum orchidophilum</name>
    <dbReference type="NCBI Taxonomy" id="1209926"/>
    <lineage>
        <taxon>Eukaryota</taxon>
        <taxon>Fungi</taxon>
        <taxon>Dikarya</taxon>
        <taxon>Ascomycota</taxon>
        <taxon>Pezizomycotina</taxon>
        <taxon>Sordariomycetes</taxon>
        <taxon>Hypocreomycetidae</taxon>
        <taxon>Glomerellales</taxon>
        <taxon>Glomerellaceae</taxon>
        <taxon>Colletotrichum</taxon>
    </lineage>
</organism>
<dbReference type="AlphaFoldDB" id="A0A1G4BCM7"/>
<dbReference type="RefSeq" id="XP_022476266.1">
    <property type="nucleotide sequence ID" value="XM_022617252.1"/>
</dbReference>
<dbReference type="OrthoDB" id="3340390at2759"/>
<comment type="caution">
    <text evidence="5">The sequence shown here is derived from an EMBL/GenBank/DDBJ whole genome shotgun (WGS) entry which is preliminary data.</text>
</comment>
<evidence type="ECO:0000259" key="4">
    <source>
        <dbReference type="Pfam" id="PF00891"/>
    </source>
</evidence>
<dbReference type="Gene3D" id="3.40.50.150">
    <property type="entry name" value="Vaccinia Virus protein VP39"/>
    <property type="match status" value="1"/>
</dbReference>
<dbReference type="PANTHER" id="PTHR43712">
    <property type="entry name" value="PUTATIVE (AFU_ORTHOLOGUE AFUA_4G14580)-RELATED"/>
    <property type="match status" value="1"/>
</dbReference>
<keyword evidence="3" id="KW-0949">S-adenosyl-L-methionine</keyword>
<protein>
    <recommendedName>
        <fullName evidence="4">O-methyltransferase C-terminal domain-containing protein</fullName>
    </recommendedName>
</protein>
<evidence type="ECO:0000313" key="5">
    <source>
        <dbReference type="EMBL" id="OHE99117.1"/>
    </source>
</evidence>
<dbReference type="PANTHER" id="PTHR43712:SF17">
    <property type="entry name" value="O-METHYLTRANSFERASE"/>
    <property type="match status" value="1"/>
</dbReference>
<evidence type="ECO:0000256" key="2">
    <source>
        <dbReference type="ARBA" id="ARBA00022679"/>
    </source>
</evidence>
<dbReference type="GO" id="GO:0008171">
    <property type="term" value="F:O-methyltransferase activity"/>
    <property type="evidence" value="ECO:0007669"/>
    <property type="project" value="InterPro"/>
</dbReference>
<evidence type="ECO:0000313" key="6">
    <source>
        <dbReference type="Proteomes" id="UP000176998"/>
    </source>
</evidence>
<dbReference type="Proteomes" id="UP000176998">
    <property type="component" value="Unassembled WGS sequence"/>
</dbReference>
<evidence type="ECO:0000256" key="1">
    <source>
        <dbReference type="ARBA" id="ARBA00022603"/>
    </source>
</evidence>
<feature type="domain" description="O-methyltransferase C-terminal" evidence="4">
    <location>
        <begin position="221"/>
        <end position="369"/>
    </location>
</feature>
<dbReference type="Pfam" id="PF00891">
    <property type="entry name" value="Methyltransf_2"/>
    <property type="match status" value="1"/>
</dbReference>
<dbReference type="EMBL" id="MJBS01000039">
    <property type="protein sequence ID" value="OHE99117.1"/>
    <property type="molecule type" value="Genomic_DNA"/>
</dbReference>
<keyword evidence="1" id="KW-0489">Methyltransferase</keyword>